<dbReference type="AlphaFoldDB" id="A0A0D0ACN9"/>
<protein>
    <submittedName>
        <fullName evidence="2">Uncharacterized protein</fullName>
    </submittedName>
</protein>
<evidence type="ECO:0000313" key="3">
    <source>
        <dbReference type="Proteomes" id="UP000054018"/>
    </source>
</evidence>
<name>A0A0D0ACN9_9AGAM</name>
<organism evidence="2 3">
    <name type="scientific">Pisolithus microcarpus 441</name>
    <dbReference type="NCBI Taxonomy" id="765257"/>
    <lineage>
        <taxon>Eukaryota</taxon>
        <taxon>Fungi</taxon>
        <taxon>Dikarya</taxon>
        <taxon>Basidiomycota</taxon>
        <taxon>Agaricomycotina</taxon>
        <taxon>Agaricomycetes</taxon>
        <taxon>Agaricomycetidae</taxon>
        <taxon>Boletales</taxon>
        <taxon>Sclerodermatineae</taxon>
        <taxon>Pisolithaceae</taxon>
        <taxon>Pisolithus</taxon>
    </lineage>
</organism>
<gene>
    <name evidence="2" type="ORF">PISMIDRAFT_6619</name>
</gene>
<reference evidence="2 3" key="1">
    <citation type="submission" date="2014-04" db="EMBL/GenBank/DDBJ databases">
        <authorList>
            <consortium name="DOE Joint Genome Institute"/>
            <person name="Kuo A."/>
            <person name="Kohler A."/>
            <person name="Costa M.D."/>
            <person name="Nagy L.G."/>
            <person name="Floudas D."/>
            <person name="Copeland A."/>
            <person name="Barry K.W."/>
            <person name="Cichocki N."/>
            <person name="Veneault-Fourrey C."/>
            <person name="LaButti K."/>
            <person name="Lindquist E.A."/>
            <person name="Lipzen A."/>
            <person name="Lundell T."/>
            <person name="Morin E."/>
            <person name="Murat C."/>
            <person name="Sun H."/>
            <person name="Tunlid A."/>
            <person name="Henrissat B."/>
            <person name="Grigoriev I.V."/>
            <person name="Hibbett D.S."/>
            <person name="Martin F."/>
            <person name="Nordberg H.P."/>
            <person name="Cantor M.N."/>
            <person name="Hua S.X."/>
        </authorList>
    </citation>
    <scope>NUCLEOTIDE SEQUENCE [LARGE SCALE GENOMIC DNA]</scope>
    <source>
        <strain evidence="2 3">441</strain>
    </source>
</reference>
<dbReference type="Proteomes" id="UP000054018">
    <property type="component" value="Unassembled WGS sequence"/>
</dbReference>
<keyword evidence="3" id="KW-1185">Reference proteome</keyword>
<accession>A0A0D0ACN9</accession>
<proteinExistence type="predicted"/>
<feature type="compositionally biased region" description="Acidic residues" evidence="1">
    <location>
        <begin position="26"/>
        <end position="40"/>
    </location>
</feature>
<sequence length="64" mass="7188">MTGSSRDIDEESGDWDTVDINVEITADTDNDSLDWDTVDTDSEHDGVQDNDYDPPIMTDPRARL</sequence>
<evidence type="ECO:0000256" key="1">
    <source>
        <dbReference type="SAM" id="MobiDB-lite"/>
    </source>
</evidence>
<feature type="region of interest" description="Disordered" evidence="1">
    <location>
        <begin position="25"/>
        <end position="64"/>
    </location>
</feature>
<reference evidence="3" key="2">
    <citation type="submission" date="2015-01" db="EMBL/GenBank/DDBJ databases">
        <title>Evolutionary Origins and Diversification of the Mycorrhizal Mutualists.</title>
        <authorList>
            <consortium name="DOE Joint Genome Institute"/>
            <consortium name="Mycorrhizal Genomics Consortium"/>
            <person name="Kohler A."/>
            <person name="Kuo A."/>
            <person name="Nagy L.G."/>
            <person name="Floudas D."/>
            <person name="Copeland A."/>
            <person name="Barry K.W."/>
            <person name="Cichocki N."/>
            <person name="Veneault-Fourrey C."/>
            <person name="LaButti K."/>
            <person name="Lindquist E.A."/>
            <person name="Lipzen A."/>
            <person name="Lundell T."/>
            <person name="Morin E."/>
            <person name="Murat C."/>
            <person name="Riley R."/>
            <person name="Ohm R."/>
            <person name="Sun H."/>
            <person name="Tunlid A."/>
            <person name="Henrissat B."/>
            <person name="Grigoriev I.V."/>
            <person name="Hibbett D.S."/>
            <person name="Martin F."/>
        </authorList>
    </citation>
    <scope>NUCLEOTIDE SEQUENCE [LARGE SCALE GENOMIC DNA]</scope>
    <source>
        <strain evidence="3">441</strain>
    </source>
</reference>
<dbReference type="EMBL" id="KN833688">
    <property type="protein sequence ID" value="KIK29883.1"/>
    <property type="molecule type" value="Genomic_DNA"/>
</dbReference>
<evidence type="ECO:0000313" key="2">
    <source>
        <dbReference type="EMBL" id="KIK29883.1"/>
    </source>
</evidence>
<dbReference type="HOGENOM" id="CLU_2868555_0_0_1"/>